<dbReference type="InterPro" id="IPR032093">
    <property type="entry name" value="PhoD_N"/>
</dbReference>
<keyword evidence="1 2" id="KW-0732">Signal</keyword>
<evidence type="ECO:0000256" key="2">
    <source>
        <dbReference type="SAM" id="SignalP"/>
    </source>
</evidence>
<dbReference type="PANTHER" id="PTHR43606:SF2">
    <property type="entry name" value="ALKALINE PHOSPHATASE FAMILY PROTEIN (AFU_ORTHOLOGUE AFUA_5G03860)"/>
    <property type="match status" value="1"/>
</dbReference>
<dbReference type="EMBL" id="VLPL01000002">
    <property type="protein sequence ID" value="TSJ46773.1"/>
    <property type="molecule type" value="Genomic_DNA"/>
</dbReference>
<evidence type="ECO:0000313" key="6">
    <source>
        <dbReference type="EMBL" id="TSJ46773.1"/>
    </source>
</evidence>
<dbReference type="PANTHER" id="PTHR43606">
    <property type="entry name" value="PHOSPHATASE, PUTATIVE (AFU_ORTHOLOGUE AFUA_6G08710)-RELATED"/>
    <property type="match status" value="1"/>
</dbReference>
<dbReference type="SUPFAM" id="SSF49363">
    <property type="entry name" value="Purple acid phosphatase, N-terminal domain"/>
    <property type="match status" value="1"/>
</dbReference>
<dbReference type="Pfam" id="PF18962">
    <property type="entry name" value="Por_Secre_tail"/>
    <property type="match status" value="1"/>
</dbReference>
<feature type="domain" description="PhoD-like phosphatase metallophosphatase" evidence="3">
    <location>
        <begin position="137"/>
        <end position="469"/>
    </location>
</feature>
<feature type="signal peptide" evidence="2">
    <location>
        <begin position="1"/>
        <end position="20"/>
    </location>
</feature>
<dbReference type="InterPro" id="IPR029052">
    <property type="entry name" value="Metallo-depent_PP-like"/>
</dbReference>
<dbReference type="CDD" id="cd07389">
    <property type="entry name" value="MPP_PhoD"/>
    <property type="match status" value="1"/>
</dbReference>
<dbReference type="InterPro" id="IPR018946">
    <property type="entry name" value="PhoD-like_MPP"/>
</dbReference>
<dbReference type="InterPro" id="IPR026444">
    <property type="entry name" value="Secre_tail"/>
</dbReference>
<dbReference type="AlphaFoldDB" id="A0A556N409"/>
<dbReference type="Proteomes" id="UP000316008">
    <property type="component" value="Unassembled WGS sequence"/>
</dbReference>
<dbReference type="SUPFAM" id="SSF56300">
    <property type="entry name" value="Metallo-dependent phosphatases"/>
    <property type="match status" value="1"/>
</dbReference>
<dbReference type="Pfam" id="PF09423">
    <property type="entry name" value="PhoD"/>
    <property type="match status" value="1"/>
</dbReference>
<dbReference type="Pfam" id="PF16655">
    <property type="entry name" value="PhoD_N"/>
    <property type="match status" value="1"/>
</dbReference>
<dbReference type="Gene3D" id="3.60.21.70">
    <property type="entry name" value="PhoD-like phosphatase"/>
    <property type="match status" value="1"/>
</dbReference>
<dbReference type="InterPro" id="IPR052900">
    <property type="entry name" value="Phospholipid_Metab_Enz"/>
</dbReference>
<dbReference type="GO" id="GO:0046872">
    <property type="term" value="F:metal ion binding"/>
    <property type="evidence" value="ECO:0007669"/>
    <property type="project" value="InterPro"/>
</dbReference>
<dbReference type="OrthoDB" id="9763616at2"/>
<evidence type="ECO:0000259" key="5">
    <source>
        <dbReference type="Pfam" id="PF18962"/>
    </source>
</evidence>
<gene>
    <name evidence="6" type="ORF">FO442_06325</name>
</gene>
<dbReference type="InterPro" id="IPR038607">
    <property type="entry name" value="PhoD-like_sf"/>
</dbReference>
<proteinExistence type="predicted"/>
<evidence type="ECO:0000259" key="4">
    <source>
        <dbReference type="Pfam" id="PF16655"/>
    </source>
</evidence>
<protein>
    <submittedName>
        <fullName evidence="6">T9SS type A sorting domain-containing protein</fullName>
    </submittedName>
</protein>
<dbReference type="NCBIfam" id="TIGR04183">
    <property type="entry name" value="Por_Secre_tail"/>
    <property type="match status" value="1"/>
</dbReference>
<accession>A0A556N409</accession>
<evidence type="ECO:0000256" key="1">
    <source>
        <dbReference type="ARBA" id="ARBA00022729"/>
    </source>
</evidence>
<name>A0A556N409_9FLAO</name>
<feature type="domain" description="Secretion system C-terminal sorting" evidence="5">
    <location>
        <begin position="541"/>
        <end position="617"/>
    </location>
</feature>
<reference evidence="6 7" key="1">
    <citation type="submission" date="2019-07" db="EMBL/GenBank/DDBJ databases">
        <authorList>
            <person name="Huq M.A."/>
        </authorList>
    </citation>
    <scope>NUCLEOTIDE SEQUENCE [LARGE SCALE GENOMIC DNA]</scope>
    <source>
        <strain evidence="6 7">MAH-3</strain>
    </source>
</reference>
<dbReference type="InterPro" id="IPR008963">
    <property type="entry name" value="Purple_acid_Pase-like_N"/>
</dbReference>
<sequence>MKQVASHCLILLLLPFYGMSQHTPKSVNACLKPFYHGVASGDPLSDRVILWTRITPENGSNLPQIVEWKIAKDTLFTLGLQSGVVLTDQTKDYTVKVDPTGLEPNTTYYYQFKSDTLKSVIGRTRTAPVGDCDSLRFAVVSCANFEAGYFNVFSALKERNDFDAVICLGDYIYEYESGGYSPNPTVNRQWEPSNEILSLSDYRARYSTYRLDDDLRDLHQQFPMIVVWDDHETANDAWMNGAENHQVNEGSFAARKASAKQAFFEWLPIRVTGTTDPYQIFREIKYGDLADLIMLDTRLHGRDQQAGTSGSTVTSTTRQLLGTDQFSWLGTRLSQSTEQWKVLAQQVMIAPLTLFGAALNGDQWDGYPAERNRVINHILTYDIKDVVVITGDIHSSWANDIPASGYNGSTGSGSAGVEFVAPSVTSPGMNIPGGASALMLANSHIKFAELSAHGFVILDINKARTQADWYYVNTIDSRNSGFSYAASFKTTHLSRNLTAVNAASIPRNGIQGFQLPTCPYYPYVPPSTAGLNEDAPVILSLFPNPASENLFLNLSLPFQEISEIYLVDHAGKKISLKEQWKAQAGSSQWMFDIHELPAGMYSLYIQNGTSYVLSKVIKE</sequence>
<evidence type="ECO:0000259" key="3">
    <source>
        <dbReference type="Pfam" id="PF09423"/>
    </source>
</evidence>
<dbReference type="RefSeq" id="WP_144332310.1">
    <property type="nucleotide sequence ID" value="NZ_VLPL01000002.1"/>
</dbReference>
<dbReference type="GO" id="GO:0003993">
    <property type="term" value="F:acid phosphatase activity"/>
    <property type="evidence" value="ECO:0007669"/>
    <property type="project" value="InterPro"/>
</dbReference>
<organism evidence="6 7">
    <name type="scientific">Fluviicola chungangensis</name>
    <dbReference type="NCBI Taxonomy" id="2597671"/>
    <lineage>
        <taxon>Bacteria</taxon>
        <taxon>Pseudomonadati</taxon>
        <taxon>Bacteroidota</taxon>
        <taxon>Flavobacteriia</taxon>
        <taxon>Flavobacteriales</taxon>
        <taxon>Crocinitomicaceae</taxon>
        <taxon>Fluviicola</taxon>
    </lineage>
</organism>
<dbReference type="Gene3D" id="2.60.40.380">
    <property type="entry name" value="Purple acid phosphatase-like, N-terminal"/>
    <property type="match status" value="1"/>
</dbReference>
<comment type="caution">
    <text evidence="6">The sequence shown here is derived from an EMBL/GenBank/DDBJ whole genome shotgun (WGS) entry which is preliminary data.</text>
</comment>
<keyword evidence="7" id="KW-1185">Reference proteome</keyword>
<feature type="domain" description="Phospholipase D N-terminal" evidence="4">
    <location>
        <begin position="36"/>
        <end position="126"/>
    </location>
</feature>
<feature type="chain" id="PRO_5021942892" evidence="2">
    <location>
        <begin position="21"/>
        <end position="619"/>
    </location>
</feature>
<evidence type="ECO:0000313" key="7">
    <source>
        <dbReference type="Proteomes" id="UP000316008"/>
    </source>
</evidence>